<keyword evidence="7" id="KW-1185">Reference proteome</keyword>
<evidence type="ECO:0000313" key="6">
    <source>
        <dbReference type="EMBL" id="MDO1514888.1"/>
    </source>
</evidence>
<evidence type="ECO:0000256" key="3">
    <source>
        <dbReference type="ARBA" id="ARBA00022989"/>
    </source>
</evidence>
<reference evidence="6" key="1">
    <citation type="journal article" date="2014" name="Int. J. Syst. Evol. Microbiol.">
        <title>Complete genome of a new Firmicutes species belonging to the dominant human colonic microbiota ('Ruminococcus bicirculans') reveals two chromosomes and a selective capacity to utilize plant glucans.</title>
        <authorList>
            <consortium name="NISC Comparative Sequencing Program"/>
            <person name="Wegmann U."/>
            <person name="Louis P."/>
            <person name="Goesmann A."/>
            <person name="Henrissat B."/>
            <person name="Duncan S.H."/>
            <person name="Flint H.J."/>
        </authorList>
    </citation>
    <scope>NUCLEOTIDE SEQUENCE</scope>
    <source>
        <strain evidence="6">CECT 8869</strain>
    </source>
</reference>
<keyword evidence="3" id="KW-1133">Transmembrane helix</keyword>
<evidence type="ECO:0000256" key="2">
    <source>
        <dbReference type="ARBA" id="ARBA00022692"/>
    </source>
</evidence>
<evidence type="ECO:0000256" key="1">
    <source>
        <dbReference type="ARBA" id="ARBA00004167"/>
    </source>
</evidence>
<feature type="domain" description="Translocation and assembly module TamB C-terminal" evidence="5">
    <location>
        <begin position="2"/>
        <end position="125"/>
    </location>
</feature>
<accession>A0ABT8RW72</accession>
<organism evidence="6 7">
    <name type="scientific">Maribacter confluentis</name>
    <dbReference type="NCBI Taxonomy" id="1656093"/>
    <lineage>
        <taxon>Bacteria</taxon>
        <taxon>Pseudomonadati</taxon>
        <taxon>Bacteroidota</taxon>
        <taxon>Flavobacteriia</taxon>
        <taxon>Flavobacteriales</taxon>
        <taxon>Flavobacteriaceae</taxon>
        <taxon>Maribacter</taxon>
    </lineage>
</organism>
<reference evidence="6" key="2">
    <citation type="submission" date="2023-06" db="EMBL/GenBank/DDBJ databases">
        <authorList>
            <person name="Lucena T."/>
            <person name="Sun Q."/>
        </authorList>
    </citation>
    <scope>NUCLEOTIDE SEQUENCE</scope>
    <source>
        <strain evidence="6">CECT 8869</strain>
    </source>
</reference>
<evidence type="ECO:0000259" key="5">
    <source>
        <dbReference type="Pfam" id="PF04357"/>
    </source>
</evidence>
<gene>
    <name evidence="6" type="ORF">Q2T41_19920</name>
</gene>
<sequence length="129" mass="14282">MDLDVNTNNERFLILNTEFKEGDLYYGTGYLNGKAEFFGPTTALNITVDGATAEGTSLKIPLSDVASVGDYSFINFIEKNDKRTIERQRQLKDYQGLELEFNLDVTPEAEVEIVTDTKTGSSLKGTGKV</sequence>
<dbReference type="EMBL" id="JAUKUC010000008">
    <property type="protein sequence ID" value="MDO1514888.1"/>
    <property type="molecule type" value="Genomic_DNA"/>
</dbReference>
<comment type="caution">
    <text evidence="6">The sequence shown here is derived from an EMBL/GenBank/DDBJ whole genome shotgun (WGS) entry which is preliminary data.</text>
</comment>
<dbReference type="Pfam" id="PF04357">
    <property type="entry name" value="TamB"/>
    <property type="match status" value="1"/>
</dbReference>
<name>A0ABT8RW72_9FLAO</name>
<dbReference type="InterPro" id="IPR007452">
    <property type="entry name" value="TamB_C"/>
</dbReference>
<evidence type="ECO:0000313" key="7">
    <source>
        <dbReference type="Proteomes" id="UP001168579"/>
    </source>
</evidence>
<dbReference type="Proteomes" id="UP001168579">
    <property type="component" value="Unassembled WGS sequence"/>
</dbReference>
<keyword evidence="2" id="KW-0812">Transmembrane</keyword>
<protein>
    <submittedName>
        <fullName evidence="6">Translocation/assembly module TamB domain-containing protein</fullName>
    </submittedName>
</protein>
<proteinExistence type="predicted"/>
<evidence type="ECO:0000256" key="4">
    <source>
        <dbReference type="ARBA" id="ARBA00023136"/>
    </source>
</evidence>
<keyword evidence="4" id="KW-0472">Membrane</keyword>
<comment type="subcellular location">
    <subcellularLocation>
        <location evidence="1">Membrane</location>
        <topology evidence="1">Single-pass membrane protein</topology>
    </subcellularLocation>
</comment>